<sequence length="210" mass="21552">MTKGLLLKSSVFAVAVAVAGAGIGQQSVHAGETINYTYDSLGRLIAAKSTGTVNNNEIASYCYDEADNREFAKTDTTGTAFDCSSLPTPTPTPTPSVPSISIIGGSANEGDPITFTVKLSASHTSSISVNYATAIGTAVLADFTAVSGTLTFSSGQTTKTISVSTIEDTKIERTEIFYVNLSNPTGGATIPYGQASGRIRDNGDGGCPLC</sequence>
<evidence type="ECO:0000313" key="7">
    <source>
        <dbReference type="Proteomes" id="UP000663637"/>
    </source>
</evidence>
<keyword evidence="2" id="KW-0677">Repeat</keyword>
<dbReference type="SUPFAM" id="SSF141072">
    <property type="entry name" value="CalX-like"/>
    <property type="match status" value="1"/>
</dbReference>
<protein>
    <recommendedName>
        <fullName evidence="5">Calx-beta domain-containing protein</fullName>
    </recommendedName>
</protein>
<dbReference type="InterPro" id="IPR026919">
    <property type="entry name" value="ADGRV1"/>
</dbReference>
<keyword evidence="1 4" id="KW-0732">Signal</keyword>
<dbReference type="PANTHER" id="PTHR46682">
    <property type="entry name" value="ADHESION G-PROTEIN COUPLED RECEPTOR V1"/>
    <property type="match status" value="1"/>
</dbReference>
<feature type="signal peptide" evidence="4">
    <location>
        <begin position="1"/>
        <end position="30"/>
    </location>
</feature>
<accession>A0ABX7KAU1</accession>
<evidence type="ECO:0000256" key="3">
    <source>
        <dbReference type="ARBA" id="ARBA00022837"/>
    </source>
</evidence>
<dbReference type="InterPro" id="IPR038081">
    <property type="entry name" value="CalX-like_sf"/>
</dbReference>
<feature type="chain" id="PRO_5045462643" description="Calx-beta domain-containing protein" evidence="4">
    <location>
        <begin position="31"/>
        <end position="210"/>
    </location>
</feature>
<evidence type="ECO:0000313" key="6">
    <source>
        <dbReference type="EMBL" id="QSB44354.1"/>
    </source>
</evidence>
<dbReference type="Proteomes" id="UP000663637">
    <property type="component" value="Chromosome"/>
</dbReference>
<feature type="domain" description="Calx-beta" evidence="5">
    <location>
        <begin position="87"/>
        <end position="182"/>
    </location>
</feature>
<proteinExistence type="predicted"/>
<dbReference type="Gene3D" id="2.60.40.2030">
    <property type="match status" value="1"/>
</dbReference>
<evidence type="ECO:0000256" key="1">
    <source>
        <dbReference type="ARBA" id="ARBA00022729"/>
    </source>
</evidence>
<keyword evidence="7" id="KW-1185">Reference proteome</keyword>
<dbReference type="SMART" id="SM00237">
    <property type="entry name" value="Calx_beta"/>
    <property type="match status" value="1"/>
</dbReference>
<dbReference type="PANTHER" id="PTHR46682:SF1">
    <property type="entry name" value="ADHESION G-PROTEIN COUPLED RECEPTOR V1"/>
    <property type="match status" value="1"/>
</dbReference>
<keyword evidence="3" id="KW-0106">Calcium</keyword>
<reference evidence="6 7" key="1">
    <citation type="submission" date="2020-09" db="EMBL/GenBank/DDBJ databases">
        <title>Complete genome sequence of altererythrobacter flavus SS-21NJ, isolated from Dongying oil sludge in Shandong province.</title>
        <authorList>
            <person name="Sun S."/>
            <person name="Zhang Z."/>
        </authorList>
    </citation>
    <scope>NUCLEOTIDE SEQUENCE [LARGE SCALE GENOMIC DNA]</scope>
    <source>
        <strain evidence="6 7">SS-21NJ</strain>
    </source>
</reference>
<dbReference type="InterPro" id="IPR003644">
    <property type="entry name" value="Calx_beta"/>
</dbReference>
<dbReference type="EMBL" id="CP061510">
    <property type="protein sequence ID" value="QSB44354.1"/>
    <property type="molecule type" value="Genomic_DNA"/>
</dbReference>
<evidence type="ECO:0000259" key="5">
    <source>
        <dbReference type="SMART" id="SM00237"/>
    </source>
</evidence>
<gene>
    <name evidence="6" type="ORF">IDJ81_13715</name>
</gene>
<dbReference type="RefSeq" id="WP_205441731.1">
    <property type="nucleotide sequence ID" value="NZ_CP061510.1"/>
</dbReference>
<organism evidence="6 7">
    <name type="scientific">Tsuneonella flava</name>
    <dbReference type="NCBI Taxonomy" id="2055955"/>
    <lineage>
        <taxon>Bacteria</taxon>
        <taxon>Pseudomonadati</taxon>
        <taxon>Pseudomonadota</taxon>
        <taxon>Alphaproteobacteria</taxon>
        <taxon>Sphingomonadales</taxon>
        <taxon>Erythrobacteraceae</taxon>
        <taxon>Tsuneonella</taxon>
    </lineage>
</organism>
<name>A0ABX7KAU1_9SPHN</name>
<dbReference type="Pfam" id="PF03160">
    <property type="entry name" value="Calx-beta"/>
    <property type="match status" value="1"/>
</dbReference>
<evidence type="ECO:0000256" key="2">
    <source>
        <dbReference type="ARBA" id="ARBA00022737"/>
    </source>
</evidence>
<evidence type="ECO:0000256" key="4">
    <source>
        <dbReference type="SAM" id="SignalP"/>
    </source>
</evidence>